<feature type="domain" description="Glycosyl hydrolase family 30 TIM-barrel" evidence="6">
    <location>
        <begin position="82"/>
        <end position="413"/>
    </location>
</feature>
<proteinExistence type="inferred from homology"/>
<evidence type="ECO:0000256" key="5">
    <source>
        <dbReference type="SAM" id="SignalP"/>
    </source>
</evidence>
<keyword evidence="3 4" id="KW-0378">Hydrolase</keyword>
<accession>A0ABV5KNK4</accession>
<feature type="chain" id="PRO_5045296797" evidence="5">
    <location>
        <begin position="34"/>
        <end position="618"/>
    </location>
</feature>
<keyword evidence="9" id="KW-1185">Reference proteome</keyword>
<dbReference type="SUPFAM" id="SSF50405">
    <property type="entry name" value="Actin-crosslinking proteins"/>
    <property type="match status" value="1"/>
</dbReference>
<evidence type="ECO:0000313" key="8">
    <source>
        <dbReference type="EMBL" id="MFB9326201.1"/>
    </source>
</evidence>
<dbReference type="Pfam" id="PF17189">
    <property type="entry name" value="Glyco_hydro_30C"/>
    <property type="match status" value="1"/>
</dbReference>
<dbReference type="SUPFAM" id="SSF51445">
    <property type="entry name" value="(Trans)glycosidases"/>
    <property type="match status" value="1"/>
</dbReference>
<reference evidence="8 9" key="1">
    <citation type="submission" date="2024-09" db="EMBL/GenBank/DDBJ databases">
        <authorList>
            <person name="Sun Q."/>
            <person name="Mori K."/>
        </authorList>
    </citation>
    <scope>NUCLEOTIDE SEQUENCE [LARGE SCALE GENOMIC DNA]</scope>
    <source>
        <strain evidence="8 9">TISTR 2452</strain>
    </source>
</reference>
<evidence type="ECO:0000259" key="7">
    <source>
        <dbReference type="Pfam" id="PF17189"/>
    </source>
</evidence>
<dbReference type="Gene3D" id="2.80.10.50">
    <property type="match status" value="1"/>
</dbReference>
<name>A0ABV5KNK4_9BACL</name>
<protein>
    <submittedName>
        <fullName evidence="8">Glycoside hydrolase family 30 beta sandwich domain-containing protein</fullName>
    </submittedName>
</protein>
<keyword evidence="2 5" id="KW-0732">Signal</keyword>
<sequence length="618" mass="66578">MIRNLRSTLLKTVASSGVAALLLTSTLPAPASAAGETAEVWLTDLGTGTRLAKQANVTFSPDDGAAGTSIVLDENTQYQQMDGFGASITDASAWLLNYKLTASKRAEVMEKLFGRTGIGLSMLRQTIGASDFNWEIYSYNESAGDTAMNNFSIARDLPYIVPMVKQARSVNPNIKVMAAAWSPPGWMKKGQFPDAVHPMATGYLDPQYYGAYANYLVKFIQAYQGQGIPIYAISPVNEPGLQIKDYPTTYMSIADHNNFIKNNLGPSMRAAGLGTKIMAYDFNWDNVSFPDQALADAAVNSYVAGTAYHHYGGSPSAMTTIHDKYPSKDIWFTEGGYGSWNPSFTGMMREMIAVPRNWSKSYILWNLALDQNNGPTVLPSSINWGTVTIRSDAMDSVTYNDQYYAIGHFSKFVVPGARRVASTGYNGGTLDHVAFKNPDGSKAIVVFNYGSASNTFKIVWNGQKISYTLKANSAVTFKWTNNGGSAASTVSLKASANGSFVSADNTGADPLVANREAVGDWEKFRLVSNGDGTVSLHAVANNKYVMADQNNGGRLIAASAAIGTWEKFYRTDAGGVTTLRSAANDQYVTADLNLAAPVLYANRASAGGWEQFTIASAP</sequence>
<dbReference type="PANTHER" id="PTHR11069:SF23">
    <property type="entry name" value="LYSOSOMAL ACID GLUCOSYLCERAMIDASE"/>
    <property type="match status" value="1"/>
</dbReference>
<dbReference type="CDD" id="cd00257">
    <property type="entry name" value="beta-trefoil_FSCN-like"/>
    <property type="match status" value="1"/>
</dbReference>
<comment type="similarity">
    <text evidence="1 4">Belongs to the glycosyl hydrolase 30 family.</text>
</comment>
<dbReference type="PRINTS" id="PR00843">
    <property type="entry name" value="GLHYDRLASE30"/>
</dbReference>
<dbReference type="InterPro" id="IPR008999">
    <property type="entry name" value="Actin-crosslinking"/>
</dbReference>
<dbReference type="Pfam" id="PF02055">
    <property type="entry name" value="Glyco_hydro_30"/>
    <property type="match status" value="1"/>
</dbReference>
<organism evidence="8 9">
    <name type="scientific">Paenibacillus aurantiacus</name>
    <dbReference type="NCBI Taxonomy" id="1936118"/>
    <lineage>
        <taxon>Bacteria</taxon>
        <taxon>Bacillati</taxon>
        <taxon>Bacillota</taxon>
        <taxon>Bacilli</taxon>
        <taxon>Bacillales</taxon>
        <taxon>Paenibacillaceae</taxon>
        <taxon>Paenibacillus</taxon>
    </lineage>
</organism>
<dbReference type="InterPro" id="IPR013780">
    <property type="entry name" value="Glyco_hydro_b"/>
</dbReference>
<dbReference type="Gene3D" id="3.20.20.80">
    <property type="entry name" value="Glycosidases"/>
    <property type="match status" value="1"/>
</dbReference>
<dbReference type="SUPFAM" id="SSF51011">
    <property type="entry name" value="Glycosyl hydrolase domain"/>
    <property type="match status" value="1"/>
</dbReference>
<feature type="domain" description="Glycosyl hydrolase family 30 beta sandwich" evidence="7">
    <location>
        <begin position="416"/>
        <end position="477"/>
    </location>
</feature>
<dbReference type="InterPro" id="IPR001139">
    <property type="entry name" value="Glyco_hydro_30"/>
</dbReference>
<dbReference type="PROSITE" id="PS51318">
    <property type="entry name" value="TAT"/>
    <property type="match status" value="1"/>
</dbReference>
<dbReference type="InterPro" id="IPR017853">
    <property type="entry name" value="GH"/>
</dbReference>
<evidence type="ECO:0000256" key="2">
    <source>
        <dbReference type="ARBA" id="ARBA00022729"/>
    </source>
</evidence>
<dbReference type="InterPro" id="IPR033452">
    <property type="entry name" value="GH30_C"/>
</dbReference>
<dbReference type="Proteomes" id="UP001589747">
    <property type="component" value="Unassembled WGS sequence"/>
</dbReference>
<dbReference type="InterPro" id="IPR006311">
    <property type="entry name" value="TAT_signal"/>
</dbReference>
<comment type="caution">
    <text evidence="8">The sequence shown here is derived from an EMBL/GenBank/DDBJ whole genome shotgun (WGS) entry which is preliminary data.</text>
</comment>
<dbReference type="InterPro" id="IPR033453">
    <property type="entry name" value="Glyco_hydro_30_TIM-barrel"/>
</dbReference>
<feature type="signal peptide" evidence="5">
    <location>
        <begin position="1"/>
        <end position="33"/>
    </location>
</feature>
<dbReference type="GO" id="GO:0016787">
    <property type="term" value="F:hydrolase activity"/>
    <property type="evidence" value="ECO:0007669"/>
    <property type="project" value="UniProtKB-KW"/>
</dbReference>
<dbReference type="PANTHER" id="PTHR11069">
    <property type="entry name" value="GLUCOSYLCERAMIDASE"/>
    <property type="match status" value="1"/>
</dbReference>
<dbReference type="EMBL" id="JBHMDO010000017">
    <property type="protein sequence ID" value="MFB9326201.1"/>
    <property type="molecule type" value="Genomic_DNA"/>
</dbReference>
<evidence type="ECO:0000256" key="1">
    <source>
        <dbReference type="ARBA" id="ARBA00005382"/>
    </source>
</evidence>
<dbReference type="Gene3D" id="2.60.40.1180">
    <property type="entry name" value="Golgi alpha-mannosidase II"/>
    <property type="match status" value="1"/>
</dbReference>
<gene>
    <name evidence="8" type="ORF">ACFFSY_09785</name>
</gene>
<dbReference type="RefSeq" id="WP_377493260.1">
    <property type="nucleotide sequence ID" value="NZ_JBHMDO010000017.1"/>
</dbReference>
<keyword evidence="4" id="KW-0326">Glycosidase</keyword>
<evidence type="ECO:0000313" key="9">
    <source>
        <dbReference type="Proteomes" id="UP001589747"/>
    </source>
</evidence>
<evidence type="ECO:0000256" key="4">
    <source>
        <dbReference type="RuleBase" id="RU361188"/>
    </source>
</evidence>
<evidence type="ECO:0000259" key="6">
    <source>
        <dbReference type="Pfam" id="PF02055"/>
    </source>
</evidence>
<evidence type="ECO:0000256" key="3">
    <source>
        <dbReference type="ARBA" id="ARBA00022801"/>
    </source>
</evidence>